<feature type="compositionally biased region" description="Basic and acidic residues" evidence="1">
    <location>
        <begin position="214"/>
        <end position="230"/>
    </location>
</feature>
<evidence type="ECO:0000313" key="2">
    <source>
        <dbReference type="EnsemblMetazoa" id="OVOC9443.1"/>
    </source>
</evidence>
<protein>
    <recommendedName>
        <fullName evidence="4">Oxysterol-binding protein</fullName>
    </recommendedName>
</protein>
<dbReference type="InterPro" id="IPR037239">
    <property type="entry name" value="OSBP_sf"/>
</dbReference>
<reference evidence="2" key="2">
    <citation type="submission" date="2022-06" db="UniProtKB">
        <authorList>
            <consortium name="EnsemblMetazoa"/>
        </authorList>
    </citation>
    <scope>IDENTIFICATION</scope>
</reference>
<dbReference type="GO" id="GO:0097038">
    <property type="term" value="C:perinuclear endoplasmic reticulum"/>
    <property type="evidence" value="ECO:0007669"/>
    <property type="project" value="TreeGrafter"/>
</dbReference>
<feature type="region of interest" description="Disordered" evidence="1">
    <location>
        <begin position="276"/>
        <end position="302"/>
    </location>
</feature>
<dbReference type="GO" id="GO:0005829">
    <property type="term" value="C:cytosol"/>
    <property type="evidence" value="ECO:0007669"/>
    <property type="project" value="TreeGrafter"/>
</dbReference>
<feature type="compositionally biased region" description="Acidic residues" evidence="1">
    <location>
        <begin position="231"/>
        <end position="240"/>
    </location>
</feature>
<dbReference type="PANTHER" id="PTHR10972:SF203">
    <property type="entry name" value="OXYSTEROL-BINDING PROTEIN HOMOLOG 3"/>
    <property type="match status" value="1"/>
</dbReference>
<keyword evidence="3" id="KW-1185">Reference proteome</keyword>
<evidence type="ECO:0000313" key="3">
    <source>
        <dbReference type="Proteomes" id="UP000024404"/>
    </source>
</evidence>
<dbReference type="SUPFAM" id="SSF144000">
    <property type="entry name" value="Oxysterol-binding protein-like"/>
    <property type="match status" value="1"/>
</dbReference>
<proteinExistence type="predicted"/>
<dbReference type="Pfam" id="PF01237">
    <property type="entry name" value="Oxysterol_BP"/>
    <property type="match status" value="1"/>
</dbReference>
<dbReference type="InterPro" id="IPR000648">
    <property type="entry name" value="Oxysterol-bd"/>
</dbReference>
<dbReference type="Gene3D" id="2.40.160.120">
    <property type="match status" value="1"/>
</dbReference>
<sequence length="672" mass="77276">MSASRHGAPGPPTTSTKTPPTAKKKSKISKKLAIKKERLVPMNDLPRDAPPVECPPIYEVPINAQFNQYQLTKDIEHCYVTMKPLKKHRLSITKRYFGKINRGLMRLMPEKSAKANSEAIGSEYIVDLTTVAVSCDDVRRRLIFKFKKESRDIGPVNKNEYDSFKEMIQKHRNYRQSIYRNKKENINELIPANAFQSDSSPTVARLATPEQDTDTGKSREDFRGAQKSEDEASTSEDSDDKLEIAIPYNNQAITDAIQKEKNKVYLTEEFVEKKEEKPERLVEMGEPEKVQPRKRRDQLPKPSVASEELGFRQLMAIIARRLPIPITYFEPLTTLQVLCEELRYSGQTLGRALSAYDPVDRIAYVTAFAVSSYSGMICRKQKPFSPLLGETFDYVSNEGWKYHAEQVSHHPSITAAHAEGLNWEWWQTLISTPKTSLSGVVEATPELPVRVRLGKEDYCWNRVKLIVENVLSTAECRKLKMDGTMNMRCSNGYTSTVIFRKDRQTEVCGSIMDNRGILVVKLTGYYDQFLQKTNQKDYLFEAIPLPKNANQYYGFTQFACGLNEFLNSEEKLSAPPTDSRFRPDVKALENADLSRAAEAKINLEKSQRTRNEATHKRMWFEQRQDSMTNTTMWICNGRYWQAKEKKFKDFPDMLQLFWYSNSSHLSCLVFYS</sequence>
<feature type="compositionally biased region" description="Basic and acidic residues" evidence="1">
    <location>
        <begin position="276"/>
        <end position="291"/>
    </location>
</feature>
<dbReference type="Proteomes" id="UP000024404">
    <property type="component" value="Unassembled WGS sequence"/>
</dbReference>
<evidence type="ECO:0008006" key="4">
    <source>
        <dbReference type="Google" id="ProtNLM"/>
    </source>
</evidence>
<reference evidence="3" key="1">
    <citation type="submission" date="2013-10" db="EMBL/GenBank/DDBJ databases">
        <title>Genome sequencing of Onchocerca volvulus.</title>
        <authorList>
            <person name="Cotton J."/>
            <person name="Tsai J."/>
            <person name="Stanley E."/>
            <person name="Tracey A."/>
            <person name="Holroyd N."/>
            <person name="Lustigman S."/>
            <person name="Berriman M."/>
        </authorList>
    </citation>
    <scope>NUCLEOTIDE SEQUENCE</scope>
</reference>
<dbReference type="EnsemblMetazoa" id="OVOC9443.1">
    <property type="protein sequence ID" value="OVOC9443.1"/>
    <property type="gene ID" value="WBGene00246252"/>
</dbReference>
<dbReference type="PANTHER" id="PTHR10972">
    <property type="entry name" value="OXYSTEROL-BINDING PROTEIN-RELATED"/>
    <property type="match status" value="1"/>
</dbReference>
<organism evidence="2 3">
    <name type="scientific">Onchocerca volvulus</name>
    <dbReference type="NCBI Taxonomy" id="6282"/>
    <lineage>
        <taxon>Eukaryota</taxon>
        <taxon>Metazoa</taxon>
        <taxon>Ecdysozoa</taxon>
        <taxon>Nematoda</taxon>
        <taxon>Chromadorea</taxon>
        <taxon>Rhabditida</taxon>
        <taxon>Spirurina</taxon>
        <taxon>Spiruromorpha</taxon>
        <taxon>Filarioidea</taxon>
        <taxon>Onchocercidae</taxon>
        <taxon>Onchocerca</taxon>
    </lineage>
</organism>
<feature type="region of interest" description="Disordered" evidence="1">
    <location>
        <begin position="1"/>
        <end position="30"/>
    </location>
</feature>
<feature type="region of interest" description="Disordered" evidence="1">
    <location>
        <begin position="192"/>
        <end position="242"/>
    </location>
</feature>
<evidence type="ECO:0000256" key="1">
    <source>
        <dbReference type="SAM" id="MobiDB-lite"/>
    </source>
</evidence>
<name>A0A8R1Y609_ONCVO</name>
<dbReference type="AlphaFoldDB" id="A0A8R1Y609"/>
<accession>A0A8R1Y609</accession>
<dbReference type="GO" id="GO:0032934">
    <property type="term" value="F:sterol binding"/>
    <property type="evidence" value="ECO:0007669"/>
    <property type="project" value="TreeGrafter"/>
</dbReference>
<dbReference type="EMBL" id="CMVM020000274">
    <property type="status" value="NOT_ANNOTATED_CDS"/>
    <property type="molecule type" value="Genomic_DNA"/>
</dbReference>
<dbReference type="OMA" id="NGRYWQA"/>
<dbReference type="GO" id="GO:0005886">
    <property type="term" value="C:plasma membrane"/>
    <property type="evidence" value="ECO:0007669"/>
    <property type="project" value="TreeGrafter"/>
</dbReference>